<keyword evidence="2" id="KW-1185">Reference proteome</keyword>
<dbReference type="Proteomes" id="UP000092584">
    <property type="component" value="Unassembled WGS sequence"/>
</dbReference>
<dbReference type="PROSITE" id="PS51257">
    <property type="entry name" value="PROKAR_LIPOPROTEIN"/>
    <property type="match status" value="1"/>
</dbReference>
<protein>
    <submittedName>
        <fullName evidence="1">Uncharacterized protein</fullName>
    </submittedName>
</protein>
<sequence length="143" mass="16651">MKNLIQISSILIILFITSCTPNETIEEIEVTEEITPKNVEIILTTTQPNFDEVVLSYYDFDDESWNYGPRQFVYDANGNPEPIIISLPDYKYKTIEGNAYRKNNWPSSLKVQIFIDDILVKEDEVFGTNLVYAQVFFDYTIEE</sequence>
<dbReference type="KEGG" id="pob:LPB03_14875"/>
<name>A0A1B8TQM1_9FLAO</name>
<evidence type="ECO:0000313" key="1">
    <source>
        <dbReference type="EMBL" id="OBY61977.1"/>
    </source>
</evidence>
<dbReference type="OrthoDB" id="1202212at2"/>
<dbReference type="EMBL" id="LSFM01000025">
    <property type="protein sequence ID" value="OBY61977.1"/>
    <property type="molecule type" value="Genomic_DNA"/>
</dbReference>
<dbReference type="AlphaFoldDB" id="A0A1B8TQM1"/>
<reference evidence="2" key="1">
    <citation type="submission" date="2016-02" db="EMBL/GenBank/DDBJ databases">
        <authorList>
            <person name="Shin S.-K."/>
            <person name="Yi H."/>
            <person name="Kim E."/>
        </authorList>
    </citation>
    <scope>NUCLEOTIDE SEQUENCE [LARGE SCALE GENOMIC DNA]</scope>
    <source>
        <strain evidence="2">LPB0003</strain>
    </source>
</reference>
<proteinExistence type="predicted"/>
<organism evidence="1 2">
    <name type="scientific">Polaribacter vadi</name>
    <dbReference type="NCBI Taxonomy" id="1774273"/>
    <lineage>
        <taxon>Bacteria</taxon>
        <taxon>Pseudomonadati</taxon>
        <taxon>Bacteroidota</taxon>
        <taxon>Flavobacteriia</taxon>
        <taxon>Flavobacteriales</taxon>
        <taxon>Flavobacteriaceae</taxon>
    </lineage>
</organism>
<gene>
    <name evidence="1" type="ORF">LPB3_14430</name>
</gene>
<comment type="caution">
    <text evidence="1">The sequence shown here is derived from an EMBL/GenBank/DDBJ whole genome shotgun (WGS) entry which is preliminary data.</text>
</comment>
<accession>A0A1B8TQM1</accession>
<dbReference type="RefSeq" id="WP_065320332.1">
    <property type="nucleotide sequence ID" value="NZ_CP017477.1"/>
</dbReference>
<evidence type="ECO:0000313" key="2">
    <source>
        <dbReference type="Proteomes" id="UP000092584"/>
    </source>
</evidence>